<dbReference type="AlphaFoldDB" id="A0A5N5QLC3"/>
<dbReference type="EMBL" id="SSOP01000061">
    <property type="protein sequence ID" value="KAB5592550.1"/>
    <property type="molecule type" value="Genomic_DNA"/>
</dbReference>
<evidence type="ECO:0008006" key="5">
    <source>
        <dbReference type="Google" id="ProtNLM"/>
    </source>
</evidence>
<gene>
    <name evidence="3" type="ORF">CTheo_4017</name>
</gene>
<evidence type="ECO:0000256" key="2">
    <source>
        <dbReference type="SAM" id="Phobius"/>
    </source>
</evidence>
<organism evidence="3 4">
    <name type="scientific">Ceratobasidium theobromae</name>
    <dbReference type="NCBI Taxonomy" id="1582974"/>
    <lineage>
        <taxon>Eukaryota</taxon>
        <taxon>Fungi</taxon>
        <taxon>Dikarya</taxon>
        <taxon>Basidiomycota</taxon>
        <taxon>Agaricomycotina</taxon>
        <taxon>Agaricomycetes</taxon>
        <taxon>Cantharellales</taxon>
        <taxon>Ceratobasidiaceae</taxon>
        <taxon>Ceratobasidium</taxon>
    </lineage>
</organism>
<feature type="transmembrane region" description="Helical" evidence="2">
    <location>
        <begin position="81"/>
        <end position="101"/>
    </location>
</feature>
<accession>A0A5N5QLC3</accession>
<feature type="transmembrane region" description="Helical" evidence="2">
    <location>
        <begin position="12"/>
        <end position="35"/>
    </location>
</feature>
<keyword evidence="2" id="KW-1133">Transmembrane helix</keyword>
<dbReference type="OrthoDB" id="3206554at2759"/>
<keyword evidence="2" id="KW-0812">Transmembrane</keyword>
<feature type="transmembrane region" description="Helical" evidence="2">
    <location>
        <begin position="47"/>
        <end position="69"/>
    </location>
</feature>
<evidence type="ECO:0000313" key="3">
    <source>
        <dbReference type="EMBL" id="KAB5592550.1"/>
    </source>
</evidence>
<feature type="transmembrane region" description="Helical" evidence="2">
    <location>
        <begin position="113"/>
        <end position="137"/>
    </location>
</feature>
<evidence type="ECO:0000256" key="1">
    <source>
        <dbReference type="SAM" id="MobiDB-lite"/>
    </source>
</evidence>
<comment type="caution">
    <text evidence="3">The sequence shown here is derived from an EMBL/GenBank/DDBJ whole genome shotgun (WGS) entry which is preliminary data.</text>
</comment>
<name>A0A5N5QLC3_9AGAM</name>
<keyword evidence="2" id="KW-0472">Membrane</keyword>
<reference evidence="3 4" key="1">
    <citation type="journal article" date="2019" name="Fungal Biol. Biotechnol.">
        <title>Draft genome sequence of fastidious pathogen Ceratobasidium theobromae, which causes vascular-streak dieback in Theobroma cacao.</title>
        <authorList>
            <person name="Ali S.S."/>
            <person name="Asman A."/>
            <person name="Shao J."/>
            <person name="Firmansyah A.P."/>
            <person name="Susilo A.W."/>
            <person name="Rosmana A."/>
            <person name="McMahon P."/>
            <person name="Junaid M."/>
            <person name="Guest D."/>
            <person name="Kheng T.Y."/>
            <person name="Meinhardt L.W."/>
            <person name="Bailey B.A."/>
        </authorList>
    </citation>
    <scope>NUCLEOTIDE SEQUENCE [LARGE SCALE GENOMIC DNA]</scope>
    <source>
        <strain evidence="3 4">CT2</strain>
    </source>
</reference>
<feature type="region of interest" description="Disordered" evidence="1">
    <location>
        <begin position="250"/>
        <end position="270"/>
    </location>
</feature>
<proteinExistence type="predicted"/>
<dbReference type="Proteomes" id="UP000383932">
    <property type="component" value="Unassembled WGS sequence"/>
</dbReference>
<sequence length="301" mass="32160">MATGAYGLTPKAMFGLSAMQCTTQGMIISLLVTFLTSPPTPGRSPWFKAYVISVNVLGLVQTIIVILQGVDIFGPRPAREILVVIFHLLTTLIGTFVQAFFLHRCWRIFNKRFWPTAPFLVLLASAFASGTASVIYAAQGTNSAKKASAAPPLVLATIIIVNRSIGLGEPAGFTVLAATMTAKVFELSLMISLVGQGYVRKQFQQFYSPSTPNINVSQGAGITSEPVFAHATTNIHELEPGTEFAGSQTADFRSSQESSSPFKGSEKKLSNTSSLELTGVEIGEAAPTVIHQVRFLNSPTG</sequence>
<evidence type="ECO:0000313" key="4">
    <source>
        <dbReference type="Proteomes" id="UP000383932"/>
    </source>
</evidence>
<keyword evidence="4" id="KW-1185">Reference proteome</keyword>
<feature type="compositionally biased region" description="Polar residues" evidence="1">
    <location>
        <begin position="250"/>
        <end position="262"/>
    </location>
</feature>
<protein>
    <recommendedName>
        <fullName evidence="5">Transmembrane protein</fullName>
    </recommendedName>
</protein>